<accession>A0A2P5AIS6</accession>
<dbReference type="EMBL" id="JXTB01000569">
    <property type="protein sequence ID" value="PON36434.1"/>
    <property type="molecule type" value="Genomic_DNA"/>
</dbReference>
<comment type="caution">
    <text evidence="2">The sequence shown here is derived from an EMBL/GenBank/DDBJ whole genome shotgun (WGS) entry which is preliminary data.</text>
</comment>
<proteinExistence type="predicted"/>
<sequence length="147" mass="17080">LLFIYFFIFVSIHSSFPFVLHSFLSFPHLPRFHSLTLSLSLSLSSLPLSLSCPHLDLVHTLSDVPFQPLFLTSFSQPRSEESRSHIIFLLKSHNLLVWPDAKEWGNSNYWAHHQDLVYPDFDESTRFSGHAFGRMDYHIDYISQNVA</sequence>
<dbReference type="Proteomes" id="UP000237105">
    <property type="component" value="Unassembled WGS sequence"/>
</dbReference>
<feature type="transmembrane region" description="Helical" evidence="1">
    <location>
        <begin position="6"/>
        <end position="26"/>
    </location>
</feature>
<evidence type="ECO:0000256" key="1">
    <source>
        <dbReference type="SAM" id="Phobius"/>
    </source>
</evidence>
<reference evidence="3" key="1">
    <citation type="submission" date="2016-06" db="EMBL/GenBank/DDBJ databases">
        <title>Parallel loss of symbiosis genes in relatives of nitrogen-fixing non-legume Parasponia.</title>
        <authorList>
            <person name="Van Velzen R."/>
            <person name="Holmer R."/>
            <person name="Bu F."/>
            <person name="Rutten L."/>
            <person name="Van Zeijl A."/>
            <person name="Liu W."/>
            <person name="Santuari L."/>
            <person name="Cao Q."/>
            <person name="Sharma T."/>
            <person name="Shen D."/>
            <person name="Roswanjaya Y."/>
            <person name="Wardhani T."/>
            <person name="Kalhor M.S."/>
            <person name="Jansen J."/>
            <person name="Van den Hoogen J."/>
            <person name="Gungor B."/>
            <person name="Hartog M."/>
            <person name="Hontelez J."/>
            <person name="Verver J."/>
            <person name="Yang W.-C."/>
            <person name="Schijlen E."/>
            <person name="Repin R."/>
            <person name="Schilthuizen M."/>
            <person name="Schranz E."/>
            <person name="Heidstra R."/>
            <person name="Miyata K."/>
            <person name="Fedorova E."/>
            <person name="Kohlen W."/>
            <person name="Bisseling T."/>
            <person name="Smit S."/>
            <person name="Geurts R."/>
        </authorList>
    </citation>
    <scope>NUCLEOTIDE SEQUENCE [LARGE SCALE GENOMIC DNA]</scope>
    <source>
        <strain evidence="3">cv. WU1-14</strain>
    </source>
</reference>
<keyword evidence="1" id="KW-1133">Transmembrane helix</keyword>
<protein>
    <submittedName>
        <fullName evidence="2">Uncharacterized protein</fullName>
    </submittedName>
</protein>
<keyword evidence="3" id="KW-1185">Reference proteome</keyword>
<keyword evidence="1" id="KW-0812">Transmembrane</keyword>
<gene>
    <name evidence="2" type="ORF">PanWU01x14_328390</name>
</gene>
<dbReference type="AlphaFoldDB" id="A0A2P5AIS6"/>
<organism evidence="2 3">
    <name type="scientific">Parasponia andersonii</name>
    <name type="common">Sponia andersonii</name>
    <dbReference type="NCBI Taxonomy" id="3476"/>
    <lineage>
        <taxon>Eukaryota</taxon>
        <taxon>Viridiplantae</taxon>
        <taxon>Streptophyta</taxon>
        <taxon>Embryophyta</taxon>
        <taxon>Tracheophyta</taxon>
        <taxon>Spermatophyta</taxon>
        <taxon>Magnoliopsida</taxon>
        <taxon>eudicotyledons</taxon>
        <taxon>Gunneridae</taxon>
        <taxon>Pentapetalae</taxon>
        <taxon>rosids</taxon>
        <taxon>fabids</taxon>
        <taxon>Rosales</taxon>
        <taxon>Cannabaceae</taxon>
        <taxon>Parasponia</taxon>
    </lineage>
</organism>
<keyword evidence="1" id="KW-0472">Membrane</keyword>
<evidence type="ECO:0000313" key="3">
    <source>
        <dbReference type="Proteomes" id="UP000237105"/>
    </source>
</evidence>
<name>A0A2P5AIS6_PARAD</name>
<evidence type="ECO:0000313" key="2">
    <source>
        <dbReference type="EMBL" id="PON36434.1"/>
    </source>
</evidence>
<feature type="non-terminal residue" evidence="2">
    <location>
        <position position="1"/>
    </location>
</feature>